<reference evidence="1 2" key="1">
    <citation type="submission" date="2016-06" db="EMBL/GenBank/DDBJ databases">
        <title>Evolution of pathogenesis and genome organization in the Tremellales.</title>
        <authorList>
            <person name="Cuomo C."/>
            <person name="Litvintseva A."/>
            <person name="Heitman J."/>
            <person name="Chen Y."/>
            <person name="Sun S."/>
            <person name="Springer D."/>
            <person name="Dromer F."/>
            <person name="Young S."/>
            <person name="Zeng Q."/>
            <person name="Chapman S."/>
            <person name="Gujja S."/>
            <person name="Saif S."/>
            <person name="Birren B."/>
        </authorList>
    </citation>
    <scope>NUCLEOTIDE SEQUENCE [LARGE SCALE GENOMIC DNA]</scope>
    <source>
        <strain evidence="1 2">CBS 6039</strain>
    </source>
</reference>
<protein>
    <submittedName>
        <fullName evidence="1">Uncharacterized protein</fullName>
    </submittedName>
</protein>
<dbReference type="AlphaFoldDB" id="A0A1E3I2V6"/>
<gene>
    <name evidence="1" type="ORF">L202_02481</name>
</gene>
<name>A0A1E3I2V6_9TREE</name>
<keyword evidence="2" id="KW-1185">Reference proteome</keyword>
<dbReference type="GeneID" id="30153790"/>
<dbReference type="RefSeq" id="XP_018996510.1">
    <property type="nucleotide sequence ID" value="XM_019136107.1"/>
</dbReference>
<organism evidence="1 2">
    <name type="scientific">Cryptococcus amylolentus CBS 6039</name>
    <dbReference type="NCBI Taxonomy" id="1295533"/>
    <lineage>
        <taxon>Eukaryota</taxon>
        <taxon>Fungi</taxon>
        <taxon>Dikarya</taxon>
        <taxon>Basidiomycota</taxon>
        <taxon>Agaricomycotina</taxon>
        <taxon>Tremellomycetes</taxon>
        <taxon>Tremellales</taxon>
        <taxon>Cryptococcaceae</taxon>
        <taxon>Cryptococcus</taxon>
    </lineage>
</organism>
<dbReference type="Proteomes" id="UP000094065">
    <property type="component" value="Unassembled WGS sequence"/>
</dbReference>
<evidence type="ECO:0000313" key="1">
    <source>
        <dbReference type="EMBL" id="ODN82191.1"/>
    </source>
</evidence>
<proteinExistence type="predicted"/>
<dbReference type="EMBL" id="AWGJ01000003">
    <property type="protein sequence ID" value="ODN82191.1"/>
    <property type="molecule type" value="Genomic_DNA"/>
</dbReference>
<sequence length="162" mass="17547">MPSATLESIQVSSDKIKSHLAKDRTAPGQKRLLKWTKGRKLVDDSLQSVDPLPSEKTLELAEWIEDDLPLATAAIPASLKLTWSHSVMDQVLAAISTVDPSKTKPQALLLTAEDARGPLGVLKRAERLMTGLTSFILTEDLLDGRGQPAKLANVTQLLCSVL</sequence>
<accession>A0A1E3I2V6</accession>
<comment type="caution">
    <text evidence="1">The sequence shown here is derived from an EMBL/GenBank/DDBJ whole genome shotgun (WGS) entry which is preliminary data.</text>
</comment>
<evidence type="ECO:0000313" key="2">
    <source>
        <dbReference type="Proteomes" id="UP000094065"/>
    </source>
</evidence>